<gene>
    <name evidence="2" type="ORF">PIB30_018928</name>
</gene>
<comment type="caution">
    <text evidence="2">The sequence shown here is derived from an EMBL/GenBank/DDBJ whole genome shotgun (WGS) entry which is preliminary data.</text>
</comment>
<dbReference type="EMBL" id="JASCZI010241713">
    <property type="protein sequence ID" value="MED6205571.1"/>
    <property type="molecule type" value="Genomic_DNA"/>
</dbReference>
<sequence length="244" mass="25604">MDACIKQEHIDEVLNVPPRRIRTGVVSPIPPASAVIQLSSSSDSDSEPDLDGLVAGVVESSALPGGGSPTKRRKMNDDGGVLPLGFLSPLPPPSSPSPAVLSLPAPQWASSSARMNGATSTSVAPPTGGSRQFWKAGDYDGAPSSSFESSSTGELTVKEWISCNGLENEEEDCAGVVLFFVWAKPSTGEAHKADTIPLSGKSQHCVPILARKVKHLKLIPGSSPQDCFLLQKSKIYILECILCA</sequence>
<reference evidence="2 3" key="1">
    <citation type="journal article" date="2023" name="Plants (Basel)">
        <title>Bridging the Gap: Combining Genomics and Transcriptomics Approaches to Understand Stylosanthes scabra, an Orphan Legume from the Brazilian Caatinga.</title>
        <authorList>
            <person name="Ferreira-Neto J.R.C."/>
            <person name="da Silva M.D."/>
            <person name="Binneck E."/>
            <person name="de Melo N.F."/>
            <person name="da Silva R.H."/>
            <person name="de Melo A.L.T.M."/>
            <person name="Pandolfi V."/>
            <person name="Bustamante F.O."/>
            <person name="Brasileiro-Vidal A.C."/>
            <person name="Benko-Iseppon A.M."/>
        </authorList>
    </citation>
    <scope>NUCLEOTIDE SEQUENCE [LARGE SCALE GENOMIC DNA]</scope>
    <source>
        <tissue evidence="2">Leaves</tissue>
    </source>
</reference>
<evidence type="ECO:0000313" key="3">
    <source>
        <dbReference type="Proteomes" id="UP001341840"/>
    </source>
</evidence>
<dbReference type="Proteomes" id="UP001341840">
    <property type="component" value="Unassembled WGS sequence"/>
</dbReference>
<accession>A0ABU6Y7P8</accession>
<name>A0ABU6Y7P8_9FABA</name>
<keyword evidence="3" id="KW-1185">Reference proteome</keyword>
<evidence type="ECO:0000313" key="2">
    <source>
        <dbReference type="EMBL" id="MED6205571.1"/>
    </source>
</evidence>
<evidence type="ECO:0000256" key="1">
    <source>
        <dbReference type="SAM" id="MobiDB-lite"/>
    </source>
</evidence>
<feature type="region of interest" description="Disordered" evidence="1">
    <location>
        <begin position="37"/>
        <end position="79"/>
    </location>
</feature>
<protein>
    <submittedName>
        <fullName evidence="2">Uncharacterized protein</fullName>
    </submittedName>
</protein>
<organism evidence="2 3">
    <name type="scientific">Stylosanthes scabra</name>
    <dbReference type="NCBI Taxonomy" id="79078"/>
    <lineage>
        <taxon>Eukaryota</taxon>
        <taxon>Viridiplantae</taxon>
        <taxon>Streptophyta</taxon>
        <taxon>Embryophyta</taxon>
        <taxon>Tracheophyta</taxon>
        <taxon>Spermatophyta</taxon>
        <taxon>Magnoliopsida</taxon>
        <taxon>eudicotyledons</taxon>
        <taxon>Gunneridae</taxon>
        <taxon>Pentapetalae</taxon>
        <taxon>rosids</taxon>
        <taxon>fabids</taxon>
        <taxon>Fabales</taxon>
        <taxon>Fabaceae</taxon>
        <taxon>Papilionoideae</taxon>
        <taxon>50 kb inversion clade</taxon>
        <taxon>dalbergioids sensu lato</taxon>
        <taxon>Dalbergieae</taxon>
        <taxon>Pterocarpus clade</taxon>
        <taxon>Stylosanthes</taxon>
    </lineage>
</organism>
<proteinExistence type="predicted"/>